<dbReference type="SUPFAM" id="SSF48452">
    <property type="entry name" value="TPR-like"/>
    <property type="match status" value="1"/>
</dbReference>
<dbReference type="PANTHER" id="PTHR44858">
    <property type="entry name" value="TETRATRICOPEPTIDE REPEAT PROTEIN 6"/>
    <property type="match status" value="1"/>
</dbReference>
<organism evidence="4">
    <name type="scientific">Tetraselmis sp. GSL018</name>
    <dbReference type="NCBI Taxonomy" id="582737"/>
    <lineage>
        <taxon>Eukaryota</taxon>
        <taxon>Viridiplantae</taxon>
        <taxon>Chlorophyta</taxon>
        <taxon>core chlorophytes</taxon>
        <taxon>Chlorodendrophyceae</taxon>
        <taxon>Chlorodendrales</taxon>
        <taxon>Chlorodendraceae</taxon>
        <taxon>Tetraselmis</taxon>
    </lineage>
</organism>
<gene>
    <name evidence="4" type="ORF">TSPGSL018_1024</name>
</gene>
<dbReference type="SMART" id="SM00028">
    <property type="entry name" value="TPR"/>
    <property type="match status" value="4"/>
</dbReference>
<dbReference type="PROSITE" id="PS50005">
    <property type="entry name" value="TPR"/>
    <property type="match status" value="1"/>
</dbReference>
<evidence type="ECO:0000313" key="4">
    <source>
        <dbReference type="EMBL" id="JAC71850.1"/>
    </source>
</evidence>
<evidence type="ECO:0000256" key="2">
    <source>
        <dbReference type="ARBA" id="ARBA00022803"/>
    </source>
</evidence>
<dbReference type="InterPro" id="IPR011990">
    <property type="entry name" value="TPR-like_helical_dom_sf"/>
</dbReference>
<keyword evidence="2 3" id="KW-0802">TPR repeat</keyword>
<name>A0A061RMF2_9CHLO</name>
<sequence length="276" mass="30831">MDLDFRQASIPGAKRAALTPESAPDRRLYDLEDEKLRNAANLLEEALQASSVDKEEALWNKLIDEYGTLEAAWADDVVGRALGNRGNARARQGRFEEALRDYDAAIARCPWSPDPVLNRGVVLEKLGRLDEAIRDYGDVLAAFPSDPAAWNNLGNANAAAGKWRDALDCYDRAAKLAPQFAFAAANRALALFEVGEKEQSIRELRSLLRRYPDFPDARAALTAALWSIGKEADAETNWNRVEDARYKDPAWLRSERRWPPSMIDSLSAFNEVRSVP</sequence>
<dbReference type="Pfam" id="PF13432">
    <property type="entry name" value="TPR_16"/>
    <property type="match status" value="2"/>
</dbReference>
<accession>A0A061RMF2</accession>
<dbReference type="Gene3D" id="1.25.40.10">
    <property type="entry name" value="Tetratricopeptide repeat domain"/>
    <property type="match status" value="1"/>
</dbReference>
<dbReference type="Pfam" id="PF00515">
    <property type="entry name" value="TPR_1"/>
    <property type="match status" value="1"/>
</dbReference>
<evidence type="ECO:0000256" key="1">
    <source>
        <dbReference type="ARBA" id="ARBA00022737"/>
    </source>
</evidence>
<dbReference type="AlphaFoldDB" id="A0A061RMF2"/>
<keyword evidence="1" id="KW-0677">Repeat</keyword>
<feature type="repeat" description="TPR" evidence="3">
    <location>
        <begin position="147"/>
        <end position="180"/>
    </location>
</feature>
<dbReference type="EMBL" id="GBEZ01014208">
    <property type="protein sequence ID" value="JAC71850.1"/>
    <property type="molecule type" value="Transcribed_RNA"/>
</dbReference>
<dbReference type="InterPro" id="IPR019734">
    <property type="entry name" value="TPR_rpt"/>
</dbReference>
<reference evidence="4" key="1">
    <citation type="submission" date="2014-05" db="EMBL/GenBank/DDBJ databases">
        <title>The transcriptome of the halophilic microalga Tetraselmis sp. GSL018 isolated from the Great Salt Lake, Utah.</title>
        <authorList>
            <person name="Jinkerson R.E."/>
            <person name="D'Adamo S."/>
            <person name="Posewitz M.C."/>
        </authorList>
    </citation>
    <scope>NUCLEOTIDE SEQUENCE</scope>
    <source>
        <strain evidence="4">GSL018</strain>
    </source>
</reference>
<dbReference type="InterPro" id="IPR050498">
    <property type="entry name" value="Ycf3"/>
</dbReference>
<protein>
    <submittedName>
        <fullName evidence="4">Tpr repeat-containing protein</fullName>
    </submittedName>
</protein>
<dbReference type="PANTHER" id="PTHR44858:SF17">
    <property type="match status" value="1"/>
</dbReference>
<proteinExistence type="predicted"/>
<evidence type="ECO:0000256" key="3">
    <source>
        <dbReference type="PROSITE-ProRule" id="PRU00339"/>
    </source>
</evidence>